<feature type="transmembrane region" description="Helical" evidence="7">
    <location>
        <begin position="2008"/>
        <end position="2028"/>
    </location>
</feature>
<evidence type="ECO:0000256" key="4">
    <source>
        <dbReference type="ARBA" id="ARBA00022989"/>
    </source>
</evidence>
<keyword evidence="3" id="KW-0677">Repeat</keyword>
<evidence type="ECO:0000256" key="7">
    <source>
        <dbReference type="SAM" id="Phobius"/>
    </source>
</evidence>
<protein>
    <submittedName>
        <fullName evidence="9">Ribosome binding protein</fullName>
    </submittedName>
</protein>
<keyword evidence="2 7" id="KW-0812">Transmembrane</keyword>
<evidence type="ECO:0000256" key="5">
    <source>
        <dbReference type="ARBA" id="ARBA00023136"/>
    </source>
</evidence>
<evidence type="ECO:0000313" key="10">
    <source>
        <dbReference type="Proteomes" id="UP001363151"/>
    </source>
</evidence>
<keyword evidence="10" id="KW-1185">Reference proteome</keyword>
<dbReference type="InterPro" id="IPR002859">
    <property type="entry name" value="PKD/REJ-like"/>
</dbReference>
<sequence length="2106" mass="222854">MGTRGDDIDGEAAYDYSGYSVSLSADGTALAVTSCDESLGAAPVLTSAKFSGTGGQLLVAFDKDTDFGWLEGEVPCDELVDFPGAADASCEWQTASVVVATLENGATVLPGDAATLVWEEIRAACPYEDDPWYCECWPAAAATSVTIAPPDEPLIPEVVVEAPRSVGVCGGLEVDAAMSSGSGGRDFTDVTWSVQFLDNTLSDENKTAMLDAVAGAAGSTLLEVPAEALAGVADTSVRFGLSLTNYLAGTGSDDAAALVSVSSAAIPEVVIVGGGSQKHASYKRLEIVAAASVSGCDGQALSTNGLTYAWSLAGFPGVQSTSVDPRRFRLDAYALSAATDYALDVTVADVAGRNNSASVIVRVGESPVEAAVDNGEFAVGNAEVFTLDASPSRDPDQTAAGVGLDYAWTTNGTVVSTAASFTVDAATLAAGRKHTFAVFVSASGNPARNDTAAAVVQVVNVASLPTVGARLLVQTPKVNPSEAVTLVGGLSHVNALDCEWVLVSGDLATASSLADAASTPTTGIAVAANTPSARYLKLLPDALTPGASYAFRLVAYDRTPGANLQGYARVDLLANAKPTSGALAVAPASGYTLETVFALTASGWVDDADDLPLSYEFYYATQAGGVEFQLKTGLSLSYDALLPAGTDLAREVVAIAYVVDQYGAKARASATAVVETRELTTAQLANLTDSLLYAAFDTGNTEAVYQTLNSAGTLLGKANCSLDCADYGREVCSAAAPDSCGACLAGTVGSAAPSTFACRSATATCSTKGATCGRDCAPCAVDEACFGDEDCDSGYCDSGLCAYPPLTCASNCTGQGFCVFVDKTAAYAELPEGLACTVADASWCQTKCVCDAGWYGDACEYDEAEYDERLSLTTTLLSGLAGGMTGQDSDAVAANQASSSLGLLTSRPCEMAESGSVGDAQSATLTLASDATTEGLVDGTADALVASLSSYVDADACPETPLRRRRLTAVRHLRSGRRLTTSSGGDATTGTVMASATDDVTEAMLLSAVPGESPVTAVSENLKLGGRRLDADAPEGEALAAPLTAAEMAAGVQAAQMALPQTSAEETANATAVDMQLAQYGANVVGSSGANATSLNFTTTPIRTAVFATVGGRRRRLSRAGAFGDARRRLAKSKGSSAGVGGGNSGQSASAAGNLNSLNLDMDGSYVFVLRRDKALDSWRGTNESYFLQCAEGDLDQRWGVDKWTGRENATCSGAAEPISLVCAGTYDELTVNCTVNTVDQCLTYDESLDYWDADLCAADIDRSNDVNITCVCPYIPPSTSFDMSASTEAVAGYYASMMADGLSPEVFTKNLLLVYTYAVIFGLTAVFLAYAVWADRKDAAANAAEVAPAADEAPLRLGDQHDFVEESMEEVVVENWGYKWYLAILDNHLHLAWLWFDEAEPRWLRVLLLPLDWVTVMFAEAVGGSYAYPTGLCDQDKFHKDPDACEGIRHPYTKDEQVCRFNLLTEQCTYVPPDTGGAWLDGSMIQVVILTTFIIVPTVKFFEWCFNNYLLAPTRQPGAAVAPSDASPEKKQAPKLRASGRKLLVEAPAKDAEAPSRASAAAATGAASIRESKVALEAAKQADFDALAASMGRHLDAVELALAKRARRPLAPGSVKRAANMDEDWFDAARAACVPFVLAVLARFQELDDAIDDAARDASDAKQSQKLARQLKRVRRKLASDYPGRDKVGDGVFVKACYRACLRLHAQACEWEPILLNCATTKDCEKQMLVFTRLEVLDPVQDALYRQLYEVDFSAEEEAEPVERWQKAACAIALFFLAIYLMWWTLAYTLSVRNTPGAGASAVRLWWRMTMFAQIITIVVFEPLEILVLNVFLPGALSPVMKHKGDPAATVDFPYRTPLADRASALLLRRHPAKAPAMASRIDYRDASSALRDRRTTVRNRARREAVLSNTATGTRLALESFAADGRHKEENRQFRARCARWDPAEIESISNRTLFWRQPLYAAVFAVAAGVLIILQEDVQGAVIDEMLVCVVGVFFLIPDITLPKTFWGTLGLHAGFMMFLFVALLNPIRCLCRKKKKKETGRKRRASDAKNSPRTEAVLRAAGVDVGAGDLGVSREFVDWAAARKITPLQRRVRDIKAKRAKP</sequence>
<feature type="transmembrane region" description="Helical" evidence="7">
    <location>
        <begin position="1812"/>
        <end position="1834"/>
    </location>
</feature>
<evidence type="ECO:0000256" key="2">
    <source>
        <dbReference type="ARBA" id="ARBA00022692"/>
    </source>
</evidence>
<dbReference type="PANTHER" id="PTHR46730">
    <property type="entry name" value="POLYCYSTIN-1"/>
    <property type="match status" value="1"/>
</dbReference>
<evidence type="ECO:0000256" key="1">
    <source>
        <dbReference type="ARBA" id="ARBA00004370"/>
    </source>
</evidence>
<evidence type="ECO:0000256" key="3">
    <source>
        <dbReference type="ARBA" id="ARBA00022737"/>
    </source>
</evidence>
<feature type="transmembrane region" description="Helical" evidence="7">
    <location>
        <begin position="1313"/>
        <end position="1334"/>
    </location>
</feature>
<dbReference type="EMBL" id="JBBJCI010000286">
    <property type="protein sequence ID" value="KAK7236146.1"/>
    <property type="molecule type" value="Genomic_DNA"/>
</dbReference>
<proteinExistence type="predicted"/>
<feature type="region of interest" description="Disordered" evidence="6">
    <location>
        <begin position="1519"/>
        <end position="1538"/>
    </location>
</feature>
<accession>A0ABR1FR20</accession>
<reference evidence="9 10" key="1">
    <citation type="submission" date="2024-03" db="EMBL/GenBank/DDBJ databases">
        <title>Aureococcus anophagefferens CCMP1851 and Kratosvirus quantuckense: Draft genome of a second virus-susceptible host strain in the model system.</title>
        <authorList>
            <person name="Chase E."/>
            <person name="Truchon A.R."/>
            <person name="Schepens W."/>
            <person name="Wilhelm S.W."/>
        </authorList>
    </citation>
    <scope>NUCLEOTIDE SEQUENCE [LARGE SCALE GENOMIC DNA]</scope>
    <source>
        <strain evidence="9 10">CCMP1851</strain>
    </source>
</reference>
<keyword evidence="4 7" id="KW-1133">Transmembrane helix</keyword>
<keyword evidence="5 7" id="KW-0472">Membrane</keyword>
<evidence type="ECO:0000313" key="9">
    <source>
        <dbReference type="EMBL" id="KAK7236146.1"/>
    </source>
</evidence>
<evidence type="ECO:0000259" key="8">
    <source>
        <dbReference type="Pfam" id="PF02010"/>
    </source>
</evidence>
<comment type="subcellular location">
    <subcellularLocation>
        <location evidence="1">Membrane</location>
    </subcellularLocation>
</comment>
<feature type="domain" description="PKD/REJ-like" evidence="8">
    <location>
        <begin position="302"/>
        <end position="709"/>
    </location>
</feature>
<feature type="region of interest" description="Disordered" evidence="6">
    <location>
        <begin position="1126"/>
        <end position="1146"/>
    </location>
</feature>
<gene>
    <name evidence="9" type="primary">RRBP1</name>
    <name evidence="9" type="ORF">SO694_00060055</name>
</gene>
<name>A0ABR1FR20_AURAN</name>
<dbReference type="PANTHER" id="PTHR46730:SF1">
    <property type="entry name" value="PLAT DOMAIN-CONTAINING PROTEIN"/>
    <property type="match status" value="1"/>
</dbReference>
<organism evidence="9 10">
    <name type="scientific">Aureococcus anophagefferens</name>
    <name type="common">Harmful bloom alga</name>
    <dbReference type="NCBI Taxonomy" id="44056"/>
    <lineage>
        <taxon>Eukaryota</taxon>
        <taxon>Sar</taxon>
        <taxon>Stramenopiles</taxon>
        <taxon>Ochrophyta</taxon>
        <taxon>Pelagophyceae</taxon>
        <taxon>Pelagomonadales</taxon>
        <taxon>Pelagomonadaceae</taxon>
        <taxon>Aureococcus</taxon>
    </lineage>
</organism>
<feature type="transmembrane region" description="Helical" evidence="7">
    <location>
        <begin position="1769"/>
        <end position="1792"/>
    </location>
</feature>
<evidence type="ECO:0000256" key="6">
    <source>
        <dbReference type="SAM" id="MobiDB-lite"/>
    </source>
</evidence>
<dbReference type="Proteomes" id="UP001363151">
    <property type="component" value="Unassembled WGS sequence"/>
</dbReference>
<feature type="transmembrane region" description="Helical" evidence="7">
    <location>
        <begin position="1961"/>
        <end position="1978"/>
    </location>
</feature>
<dbReference type="Pfam" id="PF02010">
    <property type="entry name" value="REJ"/>
    <property type="match status" value="1"/>
</dbReference>
<comment type="caution">
    <text evidence="9">The sequence shown here is derived from an EMBL/GenBank/DDBJ whole genome shotgun (WGS) entry which is preliminary data.</text>
</comment>